<dbReference type="Gene3D" id="2.60.120.10">
    <property type="entry name" value="Jelly Rolls"/>
    <property type="match status" value="1"/>
</dbReference>
<name>A0A9D2HDA6_9BACT</name>
<comment type="caution">
    <text evidence="12">The sequence shown here is derived from an EMBL/GenBank/DDBJ whole genome shotgun (WGS) entry which is preliminary data.</text>
</comment>
<dbReference type="AlphaFoldDB" id="A0A9D2HDA6"/>
<evidence type="ECO:0000259" key="10">
    <source>
        <dbReference type="Pfam" id="PF01050"/>
    </source>
</evidence>
<evidence type="ECO:0000256" key="1">
    <source>
        <dbReference type="ARBA" id="ARBA00006115"/>
    </source>
</evidence>
<keyword evidence="4 12" id="KW-0548">Nucleotidyltransferase</keyword>
<dbReference type="SUPFAM" id="SSF53448">
    <property type="entry name" value="Nucleotide-diphospho-sugar transferases"/>
    <property type="match status" value="1"/>
</dbReference>
<feature type="domain" description="Mannose-6-phosphate isomerase type II C-terminal" evidence="10">
    <location>
        <begin position="348"/>
        <end position="462"/>
    </location>
</feature>
<organism evidence="12 13">
    <name type="scientific">Candidatus Mailhella merdigallinarum</name>
    <dbReference type="NCBI Taxonomy" id="2838658"/>
    <lineage>
        <taxon>Bacteria</taxon>
        <taxon>Pseudomonadati</taxon>
        <taxon>Thermodesulfobacteriota</taxon>
        <taxon>Desulfovibrionia</taxon>
        <taxon>Desulfovibrionales</taxon>
        <taxon>Desulfovibrionaceae</taxon>
        <taxon>Mailhella</taxon>
    </lineage>
</organism>
<evidence type="ECO:0000256" key="4">
    <source>
        <dbReference type="ARBA" id="ARBA00022695"/>
    </source>
</evidence>
<evidence type="ECO:0000259" key="11">
    <source>
        <dbReference type="Pfam" id="PF22640"/>
    </source>
</evidence>
<dbReference type="CDD" id="cd02509">
    <property type="entry name" value="GDP-M1P_Guanylyltransferase"/>
    <property type="match status" value="1"/>
</dbReference>
<dbReference type="Pfam" id="PF00483">
    <property type="entry name" value="NTP_transferase"/>
    <property type="match status" value="1"/>
</dbReference>
<dbReference type="NCBIfam" id="TIGR01479">
    <property type="entry name" value="GMP_PMI"/>
    <property type="match status" value="1"/>
</dbReference>
<dbReference type="GO" id="GO:0009298">
    <property type="term" value="P:GDP-mannose biosynthetic process"/>
    <property type="evidence" value="ECO:0007669"/>
    <property type="project" value="TreeGrafter"/>
</dbReference>
<dbReference type="CDD" id="cd02213">
    <property type="entry name" value="cupin_PMI_typeII_C"/>
    <property type="match status" value="1"/>
</dbReference>
<dbReference type="InterPro" id="IPR049577">
    <property type="entry name" value="GMPP_N"/>
</dbReference>
<dbReference type="InterPro" id="IPR006375">
    <property type="entry name" value="Man1P_GuaTrfase/Man6P_Isoase"/>
</dbReference>
<evidence type="ECO:0000256" key="7">
    <source>
        <dbReference type="ARBA" id="ARBA00047343"/>
    </source>
</evidence>
<dbReference type="Pfam" id="PF01050">
    <property type="entry name" value="MannoseP_isomer"/>
    <property type="match status" value="1"/>
</dbReference>
<dbReference type="InterPro" id="IPR014710">
    <property type="entry name" value="RmlC-like_jellyroll"/>
</dbReference>
<dbReference type="PANTHER" id="PTHR46390:SF1">
    <property type="entry name" value="MANNOSE-1-PHOSPHATE GUANYLYLTRANSFERASE"/>
    <property type="match status" value="1"/>
</dbReference>
<dbReference type="Proteomes" id="UP000824225">
    <property type="component" value="Unassembled WGS sequence"/>
</dbReference>
<keyword evidence="6" id="KW-0342">GTP-binding</keyword>
<dbReference type="InterPro" id="IPR051161">
    <property type="entry name" value="Mannose-6P_isomerase_type2"/>
</dbReference>
<keyword evidence="12" id="KW-0413">Isomerase</keyword>
<evidence type="ECO:0000313" key="12">
    <source>
        <dbReference type="EMBL" id="HJA08066.1"/>
    </source>
</evidence>
<dbReference type="Gene3D" id="3.90.550.10">
    <property type="entry name" value="Spore Coat Polysaccharide Biosynthesis Protein SpsA, Chain A"/>
    <property type="match status" value="1"/>
</dbReference>
<evidence type="ECO:0000256" key="3">
    <source>
        <dbReference type="ARBA" id="ARBA00022679"/>
    </source>
</evidence>
<evidence type="ECO:0000259" key="9">
    <source>
        <dbReference type="Pfam" id="PF00483"/>
    </source>
</evidence>
<dbReference type="EC" id="2.7.7.13" evidence="2"/>
<dbReference type="Pfam" id="PF22640">
    <property type="entry name" value="ManC_GMP_beta-helix"/>
    <property type="match status" value="1"/>
</dbReference>
<evidence type="ECO:0000256" key="6">
    <source>
        <dbReference type="ARBA" id="ARBA00023134"/>
    </source>
</evidence>
<dbReference type="InterPro" id="IPR011051">
    <property type="entry name" value="RmlC_Cupin_sf"/>
</dbReference>
<comment type="similarity">
    <text evidence="1 8">Belongs to the mannose-6-phosphate isomerase type 2 family.</text>
</comment>
<dbReference type="InterPro" id="IPR005835">
    <property type="entry name" value="NTP_transferase_dom"/>
</dbReference>
<protein>
    <recommendedName>
        <fullName evidence="2">mannose-1-phosphate guanylyltransferase</fullName>
        <ecNumber evidence="2">2.7.7.13</ecNumber>
    </recommendedName>
</protein>
<dbReference type="InterPro" id="IPR001538">
    <property type="entry name" value="Man6P_isomerase-2_C"/>
</dbReference>
<gene>
    <name evidence="12" type="ORF">H9962_02575</name>
</gene>
<dbReference type="GO" id="GO:0005525">
    <property type="term" value="F:GTP binding"/>
    <property type="evidence" value="ECO:0007669"/>
    <property type="project" value="UniProtKB-KW"/>
</dbReference>
<proteinExistence type="inferred from homology"/>
<dbReference type="FunFam" id="3.90.550.10:FF:000046">
    <property type="entry name" value="Mannose-1-phosphate guanylyltransferase (GDP)"/>
    <property type="match status" value="1"/>
</dbReference>
<keyword evidence="3 12" id="KW-0808">Transferase</keyword>
<feature type="domain" description="Nucleotidyl transferase" evidence="9">
    <location>
        <begin position="5"/>
        <end position="283"/>
    </location>
</feature>
<reference evidence="12" key="1">
    <citation type="journal article" date="2021" name="PeerJ">
        <title>Extensive microbial diversity within the chicken gut microbiome revealed by metagenomics and culture.</title>
        <authorList>
            <person name="Gilroy R."/>
            <person name="Ravi A."/>
            <person name="Getino M."/>
            <person name="Pursley I."/>
            <person name="Horton D.L."/>
            <person name="Alikhan N.F."/>
            <person name="Baker D."/>
            <person name="Gharbi K."/>
            <person name="Hall N."/>
            <person name="Watson M."/>
            <person name="Adriaenssens E.M."/>
            <person name="Foster-Nyarko E."/>
            <person name="Jarju S."/>
            <person name="Secka A."/>
            <person name="Antonio M."/>
            <person name="Oren A."/>
            <person name="Chaudhuri R.R."/>
            <person name="La Ragione R."/>
            <person name="Hildebrand F."/>
            <person name="Pallen M.J."/>
        </authorList>
    </citation>
    <scope>NUCLEOTIDE SEQUENCE</scope>
    <source>
        <strain evidence="12">CHK186-16707</strain>
    </source>
</reference>
<accession>A0A9D2HDA6</accession>
<dbReference type="PANTHER" id="PTHR46390">
    <property type="entry name" value="MANNOSE-1-PHOSPHATE GUANYLYLTRANSFERASE"/>
    <property type="match status" value="1"/>
</dbReference>
<dbReference type="SUPFAM" id="SSF51182">
    <property type="entry name" value="RmlC-like cupins"/>
    <property type="match status" value="1"/>
</dbReference>
<evidence type="ECO:0000256" key="8">
    <source>
        <dbReference type="RuleBase" id="RU004190"/>
    </source>
</evidence>
<comment type="catalytic activity">
    <reaction evidence="7">
        <text>alpha-D-mannose 1-phosphate + GTP + H(+) = GDP-alpha-D-mannose + diphosphate</text>
        <dbReference type="Rhea" id="RHEA:15229"/>
        <dbReference type="ChEBI" id="CHEBI:15378"/>
        <dbReference type="ChEBI" id="CHEBI:33019"/>
        <dbReference type="ChEBI" id="CHEBI:37565"/>
        <dbReference type="ChEBI" id="CHEBI:57527"/>
        <dbReference type="ChEBI" id="CHEBI:58409"/>
        <dbReference type="EC" id="2.7.7.13"/>
    </reaction>
</comment>
<dbReference type="EMBL" id="DXAN01000004">
    <property type="protein sequence ID" value="HJA08066.1"/>
    <property type="molecule type" value="Genomic_DNA"/>
</dbReference>
<dbReference type="GO" id="GO:0000271">
    <property type="term" value="P:polysaccharide biosynthetic process"/>
    <property type="evidence" value="ECO:0007669"/>
    <property type="project" value="InterPro"/>
</dbReference>
<reference evidence="12" key="2">
    <citation type="submission" date="2021-04" db="EMBL/GenBank/DDBJ databases">
        <authorList>
            <person name="Gilroy R."/>
        </authorList>
    </citation>
    <scope>NUCLEOTIDE SEQUENCE</scope>
    <source>
        <strain evidence="12">CHK186-16707</strain>
    </source>
</reference>
<dbReference type="GO" id="GO:0016853">
    <property type="term" value="F:isomerase activity"/>
    <property type="evidence" value="ECO:0007669"/>
    <property type="project" value="UniProtKB-KW"/>
</dbReference>
<evidence type="ECO:0000256" key="2">
    <source>
        <dbReference type="ARBA" id="ARBA00012387"/>
    </source>
</evidence>
<evidence type="ECO:0000313" key="13">
    <source>
        <dbReference type="Proteomes" id="UP000824225"/>
    </source>
</evidence>
<dbReference type="InterPro" id="IPR054566">
    <property type="entry name" value="ManC/GMP-like_b-helix"/>
</dbReference>
<sequence>MRIHPVILCGGSGTRLWPLSRTAYPKQFVTLEGGHTLFKDTLRRAVAASDAGKPVIVCNKDHRFYVSSSLQEDGLNGTIILEPQPRNTAPAIALAALAVLEESDGLLLILPSDHALDPADAFYERVREATPLAEEGRVVTFGIQPASPETAYGYIRGGAPLGLHALNVERFLEKPDEQNARAMLAQGGYFWNSGIFFVKASTYLDELRTCAPAMFTACREAWAQKRRDLDFFIPGEAFLTSPANSIDYAVMEHTHNAVVMPLDITWSDLGSWNSFYAVSPKDAAANACKGDILAEDSSGCYLHSSHRLIAALGVKDLAVVETQDAVLVAPRERAQDVKTIVSRLQAEKRAECEMHLKVYRPWGSYETLVKDERFQVKRIIVTPGDETSLQLHYHRSEHWIIVSGTAEVTIGETVRIYTENESVYIPLGTKHRIKNPGTIPLVFIEVQSGPYLGEDDIVRLEDDYGRQDGAHKL</sequence>
<dbReference type="InterPro" id="IPR029044">
    <property type="entry name" value="Nucleotide-diphossugar_trans"/>
</dbReference>
<keyword evidence="5" id="KW-0547">Nucleotide-binding</keyword>
<dbReference type="FunFam" id="2.60.120.10:FF:000032">
    <property type="entry name" value="Mannose-1-phosphate guanylyltransferase/mannose-6-phosphate isomerase"/>
    <property type="match status" value="1"/>
</dbReference>
<dbReference type="GO" id="GO:0004475">
    <property type="term" value="F:mannose-1-phosphate guanylyltransferase (GTP) activity"/>
    <property type="evidence" value="ECO:0007669"/>
    <property type="project" value="UniProtKB-EC"/>
</dbReference>
<feature type="domain" description="MannoseP isomerase/GMP-like beta-helix" evidence="11">
    <location>
        <begin position="296"/>
        <end position="344"/>
    </location>
</feature>
<evidence type="ECO:0000256" key="5">
    <source>
        <dbReference type="ARBA" id="ARBA00022741"/>
    </source>
</evidence>